<protein>
    <recommendedName>
        <fullName evidence="3 6">DNA polymerase alpha subunit B</fullName>
    </recommendedName>
</protein>
<comment type="subcellular location">
    <subcellularLocation>
        <location evidence="1 6">Nucleus</location>
    </subcellularLocation>
</comment>
<feature type="domain" description="DNA polymerase alpha subunit B OB" evidence="9">
    <location>
        <begin position="239"/>
        <end position="321"/>
    </location>
</feature>
<evidence type="ECO:0000259" key="8">
    <source>
        <dbReference type="Pfam" id="PF08418"/>
    </source>
</evidence>
<dbReference type="PANTHER" id="PTHR23061:SF12">
    <property type="entry name" value="DNA POLYMERASE ALPHA SUBUNIT B"/>
    <property type="match status" value="1"/>
</dbReference>
<dbReference type="EMBL" id="JBBNAF010000010">
    <property type="protein sequence ID" value="KAK9108413.1"/>
    <property type="molecule type" value="Genomic_DNA"/>
</dbReference>
<dbReference type="GO" id="GO:0003677">
    <property type="term" value="F:DNA binding"/>
    <property type="evidence" value="ECO:0007669"/>
    <property type="project" value="InterPro"/>
</dbReference>
<name>A0AAP0NID6_9MAGN</name>
<feature type="domain" description="DNA polymerase alpha subunit B N-terminal" evidence="8">
    <location>
        <begin position="3"/>
        <end position="44"/>
    </location>
</feature>
<evidence type="ECO:0000259" key="7">
    <source>
        <dbReference type="Pfam" id="PF04042"/>
    </source>
</evidence>
<evidence type="ECO:0000256" key="1">
    <source>
        <dbReference type="ARBA" id="ARBA00004123"/>
    </source>
</evidence>
<organism evidence="10 11">
    <name type="scientific">Stephania yunnanensis</name>
    <dbReference type="NCBI Taxonomy" id="152371"/>
    <lineage>
        <taxon>Eukaryota</taxon>
        <taxon>Viridiplantae</taxon>
        <taxon>Streptophyta</taxon>
        <taxon>Embryophyta</taxon>
        <taxon>Tracheophyta</taxon>
        <taxon>Spermatophyta</taxon>
        <taxon>Magnoliopsida</taxon>
        <taxon>Ranunculales</taxon>
        <taxon>Menispermaceae</taxon>
        <taxon>Menispermoideae</taxon>
        <taxon>Cissampelideae</taxon>
        <taxon>Stephania</taxon>
    </lineage>
</organism>
<dbReference type="InterPro" id="IPR007185">
    <property type="entry name" value="DNA_pol_a/d/e_bsu"/>
</dbReference>
<dbReference type="Pfam" id="PF08418">
    <property type="entry name" value="Pol_alpha_B_N"/>
    <property type="match status" value="1"/>
</dbReference>
<accession>A0AAP0NID6</accession>
<dbReference type="GO" id="GO:0006270">
    <property type="term" value="P:DNA replication initiation"/>
    <property type="evidence" value="ECO:0007669"/>
    <property type="project" value="TreeGrafter"/>
</dbReference>
<evidence type="ECO:0000256" key="5">
    <source>
        <dbReference type="ARBA" id="ARBA00023242"/>
    </source>
</evidence>
<evidence type="ECO:0000259" key="9">
    <source>
        <dbReference type="Pfam" id="PF22062"/>
    </source>
</evidence>
<evidence type="ECO:0000313" key="11">
    <source>
        <dbReference type="Proteomes" id="UP001420932"/>
    </source>
</evidence>
<evidence type="ECO:0000256" key="6">
    <source>
        <dbReference type="PIRNR" id="PIRNR018300"/>
    </source>
</evidence>
<dbReference type="Gene3D" id="3.60.21.60">
    <property type="match status" value="2"/>
</dbReference>
<dbReference type="InterPro" id="IPR013627">
    <property type="entry name" value="Pol_alpha_B_N"/>
</dbReference>
<dbReference type="InterPro" id="IPR054300">
    <property type="entry name" value="OB_DPOA2"/>
</dbReference>
<dbReference type="FunFam" id="3.60.21.60:FF:000004">
    <property type="entry name" value="DNA polymerase alpha subunit B"/>
    <property type="match status" value="1"/>
</dbReference>
<keyword evidence="4 6" id="KW-0235">DNA replication</keyword>
<proteinExistence type="inferred from homology"/>
<keyword evidence="5 6" id="KW-0539">Nucleus</keyword>
<dbReference type="Pfam" id="PF22062">
    <property type="entry name" value="OB_DPOA2"/>
    <property type="match status" value="1"/>
</dbReference>
<dbReference type="PIRSF" id="PIRSF018300">
    <property type="entry name" value="DNA_pol_alph_2"/>
    <property type="match status" value="1"/>
</dbReference>
<comment type="similarity">
    <text evidence="2 6">Belongs to the DNA polymerase alpha subunit B family.</text>
</comment>
<dbReference type="GO" id="GO:0005658">
    <property type="term" value="C:alpha DNA polymerase:primase complex"/>
    <property type="evidence" value="ECO:0007669"/>
    <property type="project" value="TreeGrafter"/>
</dbReference>
<reference evidence="10 11" key="1">
    <citation type="submission" date="2024-01" db="EMBL/GenBank/DDBJ databases">
        <title>Genome assemblies of Stephania.</title>
        <authorList>
            <person name="Yang L."/>
        </authorList>
    </citation>
    <scope>NUCLEOTIDE SEQUENCE [LARGE SCALE GENOMIC DNA]</scope>
    <source>
        <strain evidence="10">YNDBR</strain>
        <tissue evidence="10">Leaf</tissue>
    </source>
</reference>
<feature type="domain" description="DNA polymerase alpha/delta/epsilon subunit B" evidence="7">
    <location>
        <begin position="361"/>
        <end position="559"/>
    </location>
</feature>
<dbReference type="Pfam" id="PF04042">
    <property type="entry name" value="DNA_pol_E_B"/>
    <property type="match status" value="1"/>
</dbReference>
<evidence type="ECO:0000256" key="4">
    <source>
        <dbReference type="ARBA" id="ARBA00022705"/>
    </source>
</evidence>
<dbReference type="InterPro" id="IPR043034">
    <property type="entry name" value="DNA_pol_alpha_B_N_sf"/>
</dbReference>
<comment type="function">
    <text evidence="6">Accessory subunit of the DNA polymerase alpha complex (also known as the alpha DNA polymerase-primase complex) which plays an essential role in the initiation of DNA synthesis.</text>
</comment>
<evidence type="ECO:0000256" key="2">
    <source>
        <dbReference type="ARBA" id="ARBA00007299"/>
    </source>
</evidence>
<gene>
    <name evidence="10" type="ORF">Syun_024424</name>
</gene>
<dbReference type="PANTHER" id="PTHR23061">
    <property type="entry name" value="DNA POLYMERASE 2 ALPHA 70 KDA SUBUNIT"/>
    <property type="match status" value="1"/>
</dbReference>
<keyword evidence="11" id="KW-1185">Reference proteome</keyword>
<dbReference type="InterPro" id="IPR016722">
    <property type="entry name" value="DNA_pol_alpha_bsu"/>
</dbReference>
<dbReference type="Gene3D" id="1.10.8.530">
    <property type="entry name" value="DNA polymerase alpha-primase, subunit B, N-terminal domain"/>
    <property type="match status" value="1"/>
</dbReference>
<comment type="caution">
    <text evidence="10">The sequence shown here is derived from an EMBL/GenBank/DDBJ whole genome shotgun (WGS) entry which is preliminary data.</text>
</comment>
<sequence>MEEEIKEAFERIGLSLDEEEKILKKCLTLCINYKLGPSDLASSMEVYFLNRGIDGMVVHNAHMDGFLLYLQNEQKNAMIKEEAYPHLYSSNDVDMILNNEQEDVKETTVGTPIKGPDKLYSETSDLELGENGTTSGSQLRVATNHITPFGQRTNKFTVQFTLNKLPDMDDDVKKQEAADNEDDIIRRIQPSEACSFEVQGSQLEHSCRFMYDRVEDKFNALDNRIKRHAAAFVASGLYEEPGDPTVASQKSAFSVGMICCDGDGHLNDKSILLQGSVEHSGGQQVRLDIQKLPKFSFFPGQVVGIEGHNPSGHCLVASKVTDSIPFLATRDVDLPPSKRQATDQDLHPISSSSAPGKLSLLIASGPFTTTDNFLYEPLAELLAYSSRIQPQLLVLMGPFVDSEHPEIKIGAVDRSFDSIFHMEVLQDHVNYMGSTARVVLVPSIRDAGHDFVFPQPMFSLNMSDSKQQIISLQNPGTFDANKVKVGCCTLDVLKQLSGEEISRIPDGSSRDRMGRLATHLLSQRRHDVPLDLSLAPKALQISSIPDLLILPSDLAPFVKVLSIDESSNEGEQVKCICVNPGRLAKGVGGGTFVELNFDASNDRTNASIIRI</sequence>
<dbReference type="Proteomes" id="UP001420932">
    <property type="component" value="Unassembled WGS sequence"/>
</dbReference>
<dbReference type="AlphaFoldDB" id="A0AAP0NID6"/>
<evidence type="ECO:0000256" key="3">
    <source>
        <dbReference type="ARBA" id="ARBA00018596"/>
    </source>
</evidence>
<evidence type="ECO:0000313" key="10">
    <source>
        <dbReference type="EMBL" id="KAK9108413.1"/>
    </source>
</evidence>